<protein>
    <recommendedName>
        <fullName evidence="4">FAM21/CAPZIP domain-containing protein</fullName>
    </recommendedName>
</protein>
<feature type="compositionally biased region" description="Basic and acidic residues" evidence="1">
    <location>
        <begin position="591"/>
        <end position="621"/>
    </location>
</feature>
<dbReference type="EMBL" id="LSRL02000013">
    <property type="protein sequence ID" value="TDG50730.1"/>
    <property type="molecule type" value="Genomic_DNA"/>
</dbReference>
<feature type="region of interest" description="Disordered" evidence="1">
    <location>
        <begin position="384"/>
        <end position="694"/>
    </location>
</feature>
<feature type="compositionally biased region" description="Low complexity" evidence="1">
    <location>
        <begin position="1412"/>
        <end position="1431"/>
    </location>
</feature>
<evidence type="ECO:0008006" key="4">
    <source>
        <dbReference type="Google" id="ProtNLM"/>
    </source>
</evidence>
<feature type="compositionally biased region" description="Acidic residues" evidence="1">
    <location>
        <begin position="1342"/>
        <end position="1351"/>
    </location>
</feature>
<evidence type="ECO:0000313" key="3">
    <source>
        <dbReference type="Proteomes" id="UP000295192"/>
    </source>
</evidence>
<feature type="compositionally biased region" description="Basic and acidic residues" evidence="1">
    <location>
        <begin position="1316"/>
        <end position="1332"/>
    </location>
</feature>
<feature type="compositionally biased region" description="Low complexity" evidence="1">
    <location>
        <begin position="425"/>
        <end position="439"/>
    </location>
</feature>
<name>A0A484BRN7_DRONA</name>
<feature type="compositionally biased region" description="Basic and acidic residues" evidence="1">
    <location>
        <begin position="519"/>
        <end position="532"/>
    </location>
</feature>
<feature type="compositionally biased region" description="Low complexity" evidence="1">
    <location>
        <begin position="826"/>
        <end position="835"/>
    </location>
</feature>
<evidence type="ECO:0000256" key="1">
    <source>
        <dbReference type="SAM" id="MobiDB-lite"/>
    </source>
</evidence>
<proteinExistence type="predicted"/>
<feature type="compositionally biased region" description="Basic and acidic residues" evidence="1">
    <location>
        <begin position="637"/>
        <end position="670"/>
    </location>
</feature>
<feature type="compositionally biased region" description="Low complexity" evidence="1">
    <location>
        <begin position="1169"/>
        <end position="1188"/>
    </location>
</feature>
<keyword evidence="3" id="KW-1185">Reference proteome</keyword>
<feature type="region of interest" description="Disordered" evidence="1">
    <location>
        <begin position="824"/>
        <end position="880"/>
    </location>
</feature>
<dbReference type="OrthoDB" id="751084at2759"/>
<feature type="compositionally biased region" description="Polar residues" evidence="1">
    <location>
        <begin position="276"/>
        <end position="286"/>
    </location>
</feature>
<feature type="region of interest" description="Disordered" evidence="1">
    <location>
        <begin position="1264"/>
        <end position="1461"/>
    </location>
</feature>
<accession>A0A484BRN7</accession>
<organism evidence="2 3">
    <name type="scientific">Drosophila navojoa</name>
    <name type="common">Fruit fly</name>
    <dbReference type="NCBI Taxonomy" id="7232"/>
    <lineage>
        <taxon>Eukaryota</taxon>
        <taxon>Metazoa</taxon>
        <taxon>Ecdysozoa</taxon>
        <taxon>Arthropoda</taxon>
        <taxon>Hexapoda</taxon>
        <taxon>Insecta</taxon>
        <taxon>Pterygota</taxon>
        <taxon>Neoptera</taxon>
        <taxon>Endopterygota</taxon>
        <taxon>Diptera</taxon>
        <taxon>Brachycera</taxon>
        <taxon>Muscomorpha</taxon>
        <taxon>Ephydroidea</taxon>
        <taxon>Drosophilidae</taxon>
        <taxon>Drosophila</taxon>
    </lineage>
</organism>
<feature type="compositionally biased region" description="Polar residues" evidence="1">
    <location>
        <begin position="1441"/>
        <end position="1450"/>
    </location>
</feature>
<feature type="compositionally biased region" description="Basic and acidic residues" evidence="1">
    <location>
        <begin position="1377"/>
        <end position="1387"/>
    </location>
</feature>
<feature type="compositionally biased region" description="Basic and acidic residues" evidence="1">
    <location>
        <begin position="465"/>
        <end position="480"/>
    </location>
</feature>
<feature type="compositionally biased region" description="Low complexity" evidence="1">
    <location>
        <begin position="153"/>
        <end position="178"/>
    </location>
</feature>
<feature type="compositionally biased region" description="Low complexity" evidence="1">
    <location>
        <begin position="1264"/>
        <end position="1283"/>
    </location>
</feature>
<evidence type="ECO:0000313" key="2">
    <source>
        <dbReference type="EMBL" id="TDG50730.1"/>
    </source>
</evidence>
<feature type="region of interest" description="Disordered" evidence="1">
    <location>
        <begin position="716"/>
        <end position="747"/>
    </location>
</feature>
<comment type="caution">
    <text evidence="2">The sequence shown here is derived from an EMBL/GenBank/DDBJ whole genome shotgun (WGS) entry which is preliminary data.</text>
</comment>
<feature type="compositionally biased region" description="Low complexity" evidence="1">
    <location>
        <begin position="1003"/>
        <end position="1031"/>
    </location>
</feature>
<feature type="compositionally biased region" description="Acidic residues" evidence="1">
    <location>
        <begin position="505"/>
        <end position="514"/>
    </location>
</feature>
<feature type="compositionally biased region" description="Basic and acidic residues" evidence="1">
    <location>
        <begin position="571"/>
        <end position="580"/>
    </location>
</feature>
<dbReference type="Proteomes" id="UP000295192">
    <property type="component" value="Unassembled WGS sequence"/>
</dbReference>
<feature type="region of interest" description="Disordered" evidence="1">
    <location>
        <begin position="1"/>
        <end position="24"/>
    </location>
</feature>
<feature type="compositionally biased region" description="Basic residues" evidence="1">
    <location>
        <begin position="980"/>
        <end position="996"/>
    </location>
</feature>
<feature type="region of interest" description="Disordered" evidence="1">
    <location>
        <begin position="1068"/>
        <end position="1093"/>
    </location>
</feature>
<feature type="region of interest" description="Disordered" evidence="1">
    <location>
        <begin position="56"/>
        <end position="221"/>
    </location>
</feature>
<dbReference type="STRING" id="7232.A0A484BRN7"/>
<feature type="region of interest" description="Disordered" evidence="1">
    <location>
        <begin position="936"/>
        <end position="1046"/>
    </location>
</feature>
<sequence>MFRKNFEAVTIEVSDSEDEDGAVNATTVFRDKNPYDAIPLPFIIGSKQWQEHKYAGLYDSAENSEDEQPEQFSSSSSDEQELAEPPKAAPKQQWDPSLQSDSSSLTSLPKETPVVKQPAPAAAPVVEGVARPIAQPRPIISMHRNPHESDLFAALRASPPSDDPPSTSSSLNSSSATSHGIAAAANQSRANVSLSSSSSNVSRVIQAGGKQSPPKLFDDAIPTLPAATPAATPLVADSEVKPVAAGNKIKRKPVNLFNDDEFNSFMSEIVDKVQAKSGSNSTQTATVAKPKEMPAPQEVKSKPIETASRRPNLFEDSPPLSPNLQPATVVQPVKKVPTSLFDDNLDDDVDDFLSSLVPKAKPQPQTLKKSLFDDDDDLDIDDIFVKKKPTEPPAKLTGKTALFDDVKEDDEKDIFAKPSRGAEMQQQQPAPAPAPTAAARTTNRKPTEAASLASKMVLFDDDLMDDRAAEAPKADERQQKGPESGQPAPVKPPARKQPTSKVSLFDDDDEDDQLVENIFGKDSKGRENKPKLVEPALPVPEELPKRGLFDDLDDDDLFATPKSKKPAYIGAERETKRHVEQVPTADAAVKPAEELPKQLELEPQRIAEQAEEKQIDKDSTDKAQLPVLKSDLFNDDFNDKETIGDSKEIRTVEEPQNKAADELPAEEAKSESQNLEKQVVPPAKPDEVKDEELEVKPAKLDLPFKVEPELEQLLGNERESGLADWKPGENFVSDATGEQPEAAVEDQQDPIISLVAELGQGKPKQEARAAEDVAAAKQIMQNYSSLFSDEPPDDSEFFQSLGTSSLPSLGASKMFDSEHEHDFYEPALPDLPAAAETSRDYGGMRLFSDVPPDDDDEQEAVQAASGKAAAPVQEESSTPKRIHTIFYDDFSETARAGAAAFLDERPPANVAKPSSPVKKLQMPNININVHALLPSAKLPKKQEEPAPTPVISQAPSPALKEMPKATSSETDNILQCVGKTRVRGPAHRRPSTRRARQANYAQSLLESESADSVASAAVPSTSATASSASISRKSIGQLPSFDSDDNEERAADDFLFKSLATVAAAQTATKIAPKEPQRAASAKPALFLDSDPEDDDDALFGKALQRKVAAVAPTTPAAVPAVQKAASNASPAAAPSVTRSTAAPVVAAETVSAGVTAVTSPRVSTMPSITPATAAPALTTPKPTPIALVSTLPPEDDVKKPPPKSAFFLDSDEDEDDSNSFLFSPASTVPPQRAAAGPPKSYVSFLDNNDDDEDALFAAALSEKAAKSAPAPVPAPAAAAAASEKPKATSKTFLDSDDEEEDDALFKPTKSVAQPKLKDERKDVALAKEQSKPKALKTQLFDDSDDDDDDLFSSKAANPAKSQPAAAISQATLLAGSEKEPKQELPKAKAKPIIKQSKSLFSDDEDDDDLFGSGAAAPAAGSAKRAAKPGASNAIKKLTATPIQGSSTDIADNPLADLLGP</sequence>
<feature type="region of interest" description="Disordered" evidence="1">
    <location>
        <begin position="274"/>
        <end position="330"/>
    </location>
</feature>
<feature type="region of interest" description="Disordered" evidence="1">
    <location>
        <begin position="1163"/>
        <end position="1248"/>
    </location>
</feature>
<dbReference type="OMA" id="IHTIFYD"/>
<feature type="compositionally biased region" description="Low complexity" evidence="1">
    <location>
        <begin position="1353"/>
        <end position="1367"/>
    </location>
</feature>
<gene>
    <name evidence="2" type="ORF">AWZ03_002719</name>
</gene>
<feature type="compositionally biased region" description="Low complexity" evidence="1">
    <location>
        <begin position="188"/>
        <end position="204"/>
    </location>
</feature>
<reference evidence="2 3" key="1">
    <citation type="journal article" date="2019" name="J. Hered.">
        <title>An Improved Genome Assembly for Drosophila navojoa, the Basal Species in the mojavensis Cluster.</title>
        <authorList>
            <person name="Vanderlinde T."/>
            <person name="Dupim E.G."/>
            <person name="Nazario-Yepiz N.O."/>
            <person name="Carvalho A.B."/>
        </authorList>
    </citation>
    <scope>NUCLEOTIDE SEQUENCE [LARGE SCALE GENOMIC DNA]</scope>
    <source>
        <strain evidence="2">Navoj_Jal97</strain>
        <tissue evidence="2">Whole organism</tissue>
    </source>
</reference>
<feature type="compositionally biased region" description="Low complexity" evidence="1">
    <location>
        <begin position="97"/>
        <end position="132"/>
    </location>
</feature>
<feature type="region of interest" description="Disordered" evidence="1">
    <location>
        <begin position="356"/>
        <end position="375"/>
    </location>
</feature>